<evidence type="ECO:0000313" key="1">
    <source>
        <dbReference type="EMBL" id="WNH13493.1"/>
    </source>
</evidence>
<name>A0ABY9Y6Q2_9FLAO</name>
<sequence length="122" mass="14038">MKTKFLIIVSVVALLFFSLSSFNTFLDITDINVHDDLVLKGTYDGHEDYGYNFIYLDGEGEEKTFTFQDVKASVLEKFNLDDEVLIKTKFKITYTTTVEKSIDEDGNESEDEINTIIKLEKQ</sequence>
<dbReference type="RefSeq" id="WP_415863465.1">
    <property type="nucleotide sequence ID" value="NZ_CP134536.1"/>
</dbReference>
<gene>
    <name evidence="1" type="ORF">RHP49_04360</name>
</gene>
<protein>
    <submittedName>
        <fullName evidence="1">Uncharacterized protein</fullName>
    </submittedName>
</protein>
<accession>A0ABY9Y6Q2</accession>
<dbReference type="Proteomes" id="UP001303407">
    <property type="component" value="Chromosome"/>
</dbReference>
<proteinExistence type="predicted"/>
<dbReference type="EMBL" id="CP134536">
    <property type="protein sequence ID" value="WNH13493.1"/>
    <property type="molecule type" value="Genomic_DNA"/>
</dbReference>
<keyword evidence="2" id="KW-1185">Reference proteome</keyword>
<reference evidence="1 2" key="1">
    <citation type="submission" date="2023-09" db="EMBL/GenBank/DDBJ databases">
        <title>Thalassobella suaedae gen. nov., sp. nov., a marine bacterium of the family Flavobacteriaceae isolated from a halophyte Suaeda japonica.</title>
        <authorList>
            <person name="Lee S.Y."/>
            <person name="Hwang C.Y."/>
        </authorList>
    </citation>
    <scope>NUCLEOTIDE SEQUENCE [LARGE SCALE GENOMIC DNA]</scope>
    <source>
        <strain evidence="1 2">HL-DH10</strain>
    </source>
</reference>
<evidence type="ECO:0000313" key="2">
    <source>
        <dbReference type="Proteomes" id="UP001303407"/>
    </source>
</evidence>
<organism evidence="1 2">
    <name type="scientific">Thalassobellus suaedae</name>
    <dbReference type="NCBI Taxonomy" id="3074124"/>
    <lineage>
        <taxon>Bacteria</taxon>
        <taxon>Pseudomonadati</taxon>
        <taxon>Bacteroidota</taxon>
        <taxon>Flavobacteriia</taxon>
        <taxon>Flavobacteriales</taxon>
        <taxon>Flavobacteriaceae</taxon>
        <taxon>Thalassobellus</taxon>
    </lineage>
</organism>